<organism evidence="6 7">
    <name type="scientific">Microbacterium nanhaiense</name>
    <dbReference type="NCBI Taxonomy" id="1301026"/>
    <lineage>
        <taxon>Bacteria</taxon>
        <taxon>Bacillati</taxon>
        <taxon>Actinomycetota</taxon>
        <taxon>Actinomycetes</taxon>
        <taxon>Micrococcales</taxon>
        <taxon>Microbacteriaceae</taxon>
        <taxon>Microbacterium</taxon>
    </lineage>
</organism>
<feature type="DNA-binding region" description="H-T-H motif" evidence="4">
    <location>
        <begin position="19"/>
        <end position="38"/>
    </location>
</feature>
<comment type="caution">
    <text evidence="6">The sequence shown here is derived from an EMBL/GenBank/DDBJ whole genome shotgun (WGS) entry which is preliminary data.</text>
</comment>
<name>A0ABQ2MX08_9MICO</name>
<dbReference type="SUPFAM" id="SSF46689">
    <property type="entry name" value="Homeodomain-like"/>
    <property type="match status" value="1"/>
</dbReference>
<evidence type="ECO:0000313" key="6">
    <source>
        <dbReference type="EMBL" id="GGO59664.1"/>
    </source>
</evidence>
<gene>
    <name evidence="6" type="ORF">GCM10010910_03180</name>
</gene>
<feature type="domain" description="HTH tetR-type" evidence="5">
    <location>
        <begin position="1"/>
        <end position="56"/>
    </location>
</feature>
<proteinExistence type="predicted"/>
<dbReference type="EMBL" id="BMMQ01000001">
    <property type="protein sequence ID" value="GGO59664.1"/>
    <property type="molecule type" value="Genomic_DNA"/>
</dbReference>
<accession>A0ABQ2MX08</accession>
<evidence type="ECO:0000313" key="7">
    <source>
        <dbReference type="Proteomes" id="UP000638043"/>
    </source>
</evidence>
<dbReference type="PANTHER" id="PTHR30055:SF234">
    <property type="entry name" value="HTH-TYPE TRANSCRIPTIONAL REGULATOR BETI"/>
    <property type="match status" value="1"/>
</dbReference>
<keyword evidence="1" id="KW-0805">Transcription regulation</keyword>
<dbReference type="PANTHER" id="PTHR30055">
    <property type="entry name" value="HTH-TYPE TRANSCRIPTIONAL REGULATOR RUTR"/>
    <property type="match status" value="1"/>
</dbReference>
<dbReference type="InterPro" id="IPR009057">
    <property type="entry name" value="Homeodomain-like_sf"/>
</dbReference>
<sequence length="167" mass="17596">MLAEAACELFLEQGYEATNVGEIAQRAGIARSSFFNYAPGKAELLWRSLDERIAAADDSLPAREVIRSLASGFAPDALALALANAEAMQIEDHLEREGALRQKRVADLAARALRREGADPLVAQVRGGAYGAAVLAAISSWAASGAGSAPLEAHLDRALAVLEEPSR</sequence>
<reference evidence="7" key="1">
    <citation type="journal article" date="2019" name="Int. J. Syst. Evol. Microbiol.">
        <title>The Global Catalogue of Microorganisms (GCM) 10K type strain sequencing project: providing services to taxonomists for standard genome sequencing and annotation.</title>
        <authorList>
            <consortium name="The Broad Institute Genomics Platform"/>
            <consortium name="The Broad Institute Genome Sequencing Center for Infectious Disease"/>
            <person name="Wu L."/>
            <person name="Ma J."/>
        </authorList>
    </citation>
    <scope>NUCLEOTIDE SEQUENCE [LARGE SCALE GENOMIC DNA]</scope>
    <source>
        <strain evidence="7">CGMCC 4.7181</strain>
    </source>
</reference>
<protein>
    <recommendedName>
        <fullName evidence="5">HTH tetR-type domain-containing protein</fullName>
    </recommendedName>
</protein>
<evidence type="ECO:0000256" key="3">
    <source>
        <dbReference type="ARBA" id="ARBA00023163"/>
    </source>
</evidence>
<dbReference type="PROSITE" id="PS50977">
    <property type="entry name" value="HTH_TETR_2"/>
    <property type="match status" value="1"/>
</dbReference>
<keyword evidence="7" id="KW-1185">Reference proteome</keyword>
<keyword evidence="2 4" id="KW-0238">DNA-binding</keyword>
<dbReference type="Gene3D" id="1.10.357.10">
    <property type="entry name" value="Tetracycline Repressor, domain 2"/>
    <property type="match status" value="1"/>
</dbReference>
<dbReference type="InterPro" id="IPR050109">
    <property type="entry name" value="HTH-type_TetR-like_transc_reg"/>
</dbReference>
<dbReference type="Proteomes" id="UP000638043">
    <property type="component" value="Unassembled WGS sequence"/>
</dbReference>
<evidence type="ECO:0000256" key="1">
    <source>
        <dbReference type="ARBA" id="ARBA00023015"/>
    </source>
</evidence>
<evidence type="ECO:0000259" key="5">
    <source>
        <dbReference type="PROSITE" id="PS50977"/>
    </source>
</evidence>
<dbReference type="InterPro" id="IPR001647">
    <property type="entry name" value="HTH_TetR"/>
</dbReference>
<keyword evidence="3" id="KW-0804">Transcription</keyword>
<evidence type="ECO:0000256" key="2">
    <source>
        <dbReference type="ARBA" id="ARBA00023125"/>
    </source>
</evidence>
<dbReference type="PRINTS" id="PR00455">
    <property type="entry name" value="HTHTETR"/>
</dbReference>
<dbReference type="Pfam" id="PF00440">
    <property type="entry name" value="TetR_N"/>
    <property type="match status" value="1"/>
</dbReference>
<evidence type="ECO:0000256" key="4">
    <source>
        <dbReference type="PROSITE-ProRule" id="PRU00335"/>
    </source>
</evidence>